<evidence type="ECO:0000256" key="2">
    <source>
        <dbReference type="ARBA" id="ARBA00023445"/>
    </source>
</evidence>
<organism evidence="4 5">
    <name type="scientific">Fusarium redolens</name>
    <dbReference type="NCBI Taxonomy" id="48865"/>
    <lineage>
        <taxon>Eukaryota</taxon>
        <taxon>Fungi</taxon>
        <taxon>Dikarya</taxon>
        <taxon>Ascomycota</taxon>
        <taxon>Pezizomycotina</taxon>
        <taxon>Sordariomycetes</taxon>
        <taxon>Hypocreomycetidae</taxon>
        <taxon>Hypocreales</taxon>
        <taxon>Nectriaceae</taxon>
        <taxon>Fusarium</taxon>
        <taxon>Fusarium redolens species complex</taxon>
    </lineage>
</organism>
<evidence type="ECO:0000259" key="3">
    <source>
        <dbReference type="Pfam" id="PF01370"/>
    </source>
</evidence>
<comment type="caution">
    <text evidence="4">The sequence shown here is derived from an EMBL/GenBank/DDBJ whole genome shotgun (WGS) entry which is preliminary data.</text>
</comment>
<comment type="similarity">
    <text evidence="2">Belongs to the NAD(P)-dependent epimerase/dehydratase family. Dihydroflavonol-4-reductase subfamily.</text>
</comment>
<dbReference type="GO" id="GO:0016616">
    <property type="term" value="F:oxidoreductase activity, acting on the CH-OH group of donors, NAD or NADP as acceptor"/>
    <property type="evidence" value="ECO:0007669"/>
    <property type="project" value="TreeGrafter"/>
</dbReference>
<dbReference type="InterPro" id="IPR001509">
    <property type="entry name" value="Epimerase_deHydtase"/>
</dbReference>
<evidence type="ECO:0000256" key="1">
    <source>
        <dbReference type="ARBA" id="ARBA00023002"/>
    </source>
</evidence>
<accession>A0A9P9GY80</accession>
<keyword evidence="1" id="KW-0560">Oxidoreductase</keyword>
<evidence type="ECO:0000313" key="5">
    <source>
        <dbReference type="Proteomes" id="UP000720189"/>
    </source>
</evidence>
<dbReference type="RefSeq" id="XP_046047849.1">
    <property type="nucleotide sequence ID" value="XM_046195733.1"/>
</dbReference>
<dbReference type="SUPFAM" id="SSF51735">
    <property type="entry name" value="NAD(P)-binding Rossmann-fold domains"/>
    <property type="match status" value="1"/>
</dbReference>
<dbReference type="EMBL" id="JAGMUX010000010">
    <property type="protein sequence ID" value="KAH7247266.1"/>
    <property type="molecule type" value="Genomic_DNA"/>
</dbReference>
<name>A0A9P9GY80_FUSRE</name>
<protein>
    <recommendedName>
        <fullName evidence="3">NAD-dependent epimerase/dehydratase domain-containing protein</fullName>
    </recommendedName>
</protein>
<dbReference type="Proteomes" id="UP000720189">
    <property type="component" value="Unassembled WGS sequence"/>
</dbReference>
<dbReference type="InterPro" id="IPR050425">
    <property type="entry name" value="NAD(P)_dehydrat-like"/>
</dbReference>
<proteinExistence type="inferred from homology"/>
<dbReference type="Gene3D" id="3.40.50.720">
    <property type="entry name" value="NAD(P)-binding Rossmann-like Domain"/>
    <property type="match status" value="1"/>
</dbReference>
<reference evidence="4" key="1">
    <citation type="journal article" date="2021" name="Nat. Commun.">
        <title>Genetic determinants of endophytism in the Arabidopsis root mycobiome.</title>
        <authorList>
            <person name="Mesny F."/>
            <person name="Miyauchi S."/>
            <person name="Thiergart T."/>
            <person name="Pickel B."/>
            <person name="Atanasova L."/>
            <person name="Karlsson M."/>
            <person name="Huettel B."/>
            <person name="Barry K.W."/>
            <person name="Haridas S."/>
            <person name="Chen C."/>
            <person name="Bauer D."/>
            <person name="Andreopoulos W."/>
            <person name="Pangilinan J."/>
            <person name="LaButti K."/>
            <person name="Riley R."/>
            <person name="Lipzen A."/>
            <person name="Clum A."/>
            <person name="Drula E."/>
            <person name="Henrissat B."/>
            <person name="Kohler A."/>
            <person name="Grigoriev I.V."/>
            <person name="Martin F.M."/>
            <person name="Hacquard S."/>
        </authorList>
    </citation>
    <scope>NUCLEOTIDE SEQUENCE</scope>
    <source>
        <strain evidence="4">MPI-CAGE-AT-0023</strain>
    </source>
</reference>
<dbReference type="GeneID" id="70225687"/>
<dbReference type="PANTHER" id="PTHR10366:SF564">
    <property type="entry name" value="STEROL-4-ALPHA-CARBOXYLATE 3-DEHYDROGENASE, DECARBOXYLATING"/>
    <property type="match status" value="1"/>
</dbReference>
<dbReference type="PANTHER" id="PTHR10366">
    <property type="entry name" value="NAD DEPENDENT EPIMERASE/DEHYDRATASE"/>
    <property type="match status" value="1"/>
</dbReference>
<feature type="domain" description="NAD-dependent epimerase/dehydratase" evidence="3">
    <location>
        <begin position="32"/>
        <end position="277"/>
    </location>
</feature>
<dbReference type="OrthoDB" id="2735536at2759"/>
<dbReference type="AlphaFoldDB" id="A0A9P9GY80"/>
<sequence length="348" mass="38327">MPKSETKRHPLFSKRITATPSPLPYSRHGLIIFTGVSGHVGFRVLAEALSRGYKVRAVIRKPEQAQLIKTTESINSYLSRLEFYVLPDLFLPAAFDGTLQGATEVIHVACPLPRQSDNYEWDLIEPAINATVGILKSAVKVPSIRRVAITSSMAALHTWEYITSPDTTRVFTVRDSYIPPGPDTPFENAMQAYAASKASAFVAAERFIKEAKPTFNIFNILPSMVIRKNELNRTREEVVSGSNATAISVLLTTMSDMPALGVSIHVNDVAKAHFDALNPALAGHCNFLWSSGGLEGTTWEQAKEIVRKHFSEEVADGTLPLAGRLPIRLIRFEAQVKSVVGHYLDLSK</sequence>
<dbReference type="InterPro" id="IPR036291">
    <property type="entry name" value="NAD(P)-bd_dom_sf"/>
</dbReference>
<gene>
    <name evidence="4" type="ORF">BKA55DRAFT_594977</name>
</gene>
<evidence type="ECO:0000313" key="4">
    <source>
        <dbReference type="EMBL" id="KAH7247266.1"/>
    </source>
</evidence>
<keyword evidence="5" id="KW-1185">Reference proteome</keyword>
<dbReference type="Pfam" id="PF01370">
    <property type="entry name" value="Epimerase"/>
    <property type="match status" value="1"/>
</dbReference>